<feature type="domain" description="CCHC-type" evidence="5">
    <location>
        <begin position="276"/>
        <end position="289"/>
    </location>
</feature>
<reference evidence="6" key="3">
    <citation type="submission" date="2025-09" db="UniProtKB">
        <authorList>
            <consortium name="Ensembl"/>
        </authorList>
    </citation>
    <scope>IDENTIFICATION</scope>
    <source>
        <strain evidence="6">Hd-rR</strain>
    </source>
</reference>
<keyword evidence="3" id="KW-0862">Zinc</keyword>
<evidence type="ECO:0000256" key="1">
    <source>
        <dbReference type="ARBA" id="ARBA00010879"/>
    </source>
</evidence>
<evidence type="ECO:0000313" key="7">
    <source>
        <dbReference type="Proteomes" id="UP000001038"/>
    </source>
</evidence>
<dbReference type="Gene3D" id="3.30.70.270">
    <property type="match status" value="1"/>
</dbReference>
<protein>
    <recommendedName>
        <fullName evidence="2">ribonuclease H</fullName>
        <ecNumber evidence="2">3.1.26.4</ecNumber>
    </recommendedName>
</protein>
<dbReference type="CDD" id="cd01647">
    <property type="entry name" value="RT_LTR"/>
    <property type="match status" value="1"/>
</dbReference>
<dbReference type="PANTHER" id="PTHR15503">
    <property type="entry name" value="LDOC1 RELATED"/>
    <property type="match status" value="1"/>
</dbReference>
<reference evidence="6 7" key="1">
    <citation type="journal article" date="2007" name="Nature">
        <title>The medaka draft genome and insights into vertebrate genome evolution.</title>
        <authorList>
            <person name="Kasahara M."/>
            <person name="Naruse K."/>
            <person name="Sasaki S."/>
            <person name="Nakatani Y."/>
            <person name="Qu W."/>
            <person name="Ahsan B."/>
            <person name="Yamada T."/>
            <person name="Nagayasu Y."/>
            <person name="Doi K."/>
            <person name="Kasai Y."/>
            <person name="Jindo T."/>
            <person name="Kobayashi D."/>
            <person name="Shimada A."/>
            <person name="Toyoda A."/>
            <person name="Kuroki Y."/>
            <person name="Fujiyama A."/>
            <person name="Sasaki T."/>
            <person name="Shimizu A."/>
            <person name="Asakawa S."/>
            <person name="Shimizu N."/>
            <person name="Hashimoto S."/>
            <person name="Yang J."/>
            <person name="Lee Y."/>
            <person name="Matsushima K."/>
            <person name="Sugano S."/>
            <person name="Sakaizumi M."/>
            <person name="Narita T."/>
            <person name="Ohishi K."/>
            <person name="Haga S."/>
            <person name="Ohta F."/>
            <person name="Nomoto H."/>
            <person name="Nogata K."/>
            <person name="Morishita T."/>
            <person name="Endo T."/>
            <person name="Shin-I T."/>
            <person name="Takeda H."/>
            <person name="Morishita S."/>
            <person name="Kohara Y."/>
        </authorList>
    </citation>
    <scope>NUCLEOTIDE SEQUENCE [LARGE SCALE GENOMIC DNA]</scope>
    <source>
        <strain evidence="6 7">Hd-rR</strain>
    </source>
</reference>
<dbReference type="CDD" id="cd00303">
    <property type="entry name" value="retropepsin_like"/>
    <property type="match status" value="1"/>
</dbReference>
<evidence type="ECO:0000256" key="2">
    <source>
        <dbReference type="ARBA" id="ARBA00012180"/>
    </source>
</evidence>
<dbReference type="GO" id="GO:0003676">
    <property type="term" value="F:nucleic acid binding"/>
    <property type="evidence" value="ECO:0007669"/>
    <property type="project" value="InterPro"/>
</dbReference>
<dbReference type="Pfam" id="PF00078">
    <property type="entry name" value="RVT_1"/>
    <property type="match status" value="1"/>
</dbReference>
<dbReference type="GeneTree" id="ENSGT00940000171189"/>
<dbReference type="InterPro" id="IPR043502">
    <property type="entry name" value="DNA/RNA_pol_sf"/>
</dbReference>
<proteinExistence type="inferred from homology"/>
<dbReference type="Gene3D" id="2.40.70.10">
    <property type="entry name" value="Acid Proteases"/>
    <property type="match status" value="1"/>
</dbReference>
<evidence type="ECO:0000259" key="5">
    <source>
        <dbReference type="PROSITE" id="PS50158"/>
    </source>
</evidence>
<dbReference type="STRING" id="8090.ENSORLP00000038523"/>
<dbReference type="InterPro" id="IPR000477">
    <property type="entry name" value="RT_dom"/>
</dbReference>
<dbReference type="SUPFAM" id="SSF50630">
    <property type="entry name" value="Acid proteases"/>
    <property type="match status" value="1"/>
</dbReference>
<dbReference type="InterPro" id="IPR043128">
    <property type="entry name" value="Rev_trsase/Diguanyl_cyclase"/>
</dbReference>
<accession>A0A3B3I3Y3</accession>
<evidence type="ECO:0000256" key="3">
    <source>
        <dbReference type="PROSITE-ProRule" id="PRU00047"/>
    </source>
</evidence>
<dbReference type="Pfam" id="PF03732">
    <property type="entry name" value="Retrotrans_gag"/>
    <property type="match status" value="1"/>
</dbReference>
<sequence>MTERTGQNPDPADPEFLHHTVAQQRTFLELHSNAISRMSSIQEDLNSRINGISRILQEVTEQNSNPTFTTSQLSSGNITTSAMTPEDFRLQPEPFRGDVEACGGFLLQCQLLFQRAPSKALQWAQAFLASNPITPSFDHFIEEFRLVFDQPRKQEEATRKLLALRQRNRSLSEHVIDFRILAVQAGWSDPALRGVFYQTLNESIKDHLCTQPEANSFEDLVAAALRSDIRLRERNHDRISKTRPEPSRRTSDEPIQIGHSKLSAEERLRRRNEGACFYCGELGHQVIQCSLRSNYRAPPLGDRPRGEISTMINDFLFVPVKLCHLSKVLDLQALIDSGVEQSLIDHSIVNSLSLPTERLTSPVKAAGLGGQHLSLITHRTKPILLVTSGNHRETIQFFITRTPQTPVVLGFTWLKLHNPQLDWSRHSITSWSDFCMGNCLQSALPSVSTPNVYESETIDLSNIPECYHDLKLVFSKSKAASLPPHRPYDCAINLLDGAPLPKGRLFNLSGPEKAAMEQYIQDALSLGHIRPSSSPAGAGFFFVEKKDKSLRPCIDYRELNQITIKDKYSLPLISSVFDSIQEARIFSKLDLRNAYHLVRMKEGDEWKTAFNTPVGHYEYLVMPFVCSTLCVMHQAWQMPPPMTCRPGRPPTSPISKTATAFIR</sequence>
<dbReference type="InterPro" id="IPR021109">
    <property type="entry name" value="Peptidase_aspartic_dom_sf"/>
</dbReference>
<organism evidence="6 7">
    <name type="scientific">Oryzias latipes</name>
    <name type="common">Japanese rice fish</name>
    <name type="synonym">Japanese killifish</name>
    <dbReference type="NCBI Taxonomy" id="8090"/>
    <lineage>
        <taxon>Eukaryota</taxon>
        <taxon>Metazoa</taxon>
        <taxon>Chordata</taxon>
        <taxon>Craniata</taxon>
        <taxon>Vertebrata</taxon>
        <taxon>Euteleostomi</taxon>
        <taxon>Actinopterygii</taxon>
        <taxon>Neopterygii</taxon>
        <taxon>Teleostei</taxon>
        <taxon>Neoteleostei</taxon>
        <taxon>Acanthomorphata</taxon>
        <taxon>Ovalentaria</taxon>
        <taxon>Atherinomorphae</taxon>
        <taxon>Beloniformes</taxon>
        <taxon>Adrianichthyidae</taxon>
        <taxon>Oryziinae</taxon>
        <taxon>Oryzias</taxon>
    </lineage>
</organism>
<dbReference type="SUPFAM" id="SSF56672">
    <property type="entry name" value="DNA/RNA polymerases"/>
    <property type="match status" value="1"/>
</dbReference>
<dbReference type="Gene3D" id="3.10.10.10">
    <property type="entry name" value="HIV Type 1 Reverse Transcriptase, subunit A, domain 1"/>
    <property type="match status" value="1"/>
</dbReference>
<dbReference type="PROSITE" id="PS50158">
    <property type="entry name" value="ZF_CCHC"/>
    <property type="match status" value="1"/>
</dbReference>
<dbReference type="Ensembl" id="ENSORLT00000035083.1">
    <property type="protein sequence ID" value="ENSORLP00000038523.1"/>
    <property type="gene ID" value="ENSORLG00000028280.1"/>
</dbReference>
<dbReference type="GO" id="GO:0008270">
    <property type="term" value="F:zinc ion binding"/>
    <property type="evidence" value="ECO:0007669"/>
    <property type="project" value="UniProtKB-KW"/>
</dbReference>
<feature type="region of interest" description="Disordered" evidence="4">
    <location>
        <begin position="235"/>
        <end position="261"/>
    </location>
</feature>
<dbReference type="InterPro" id="IPR036875">
    <property type="entry name" value="Znf_CCHC_sf"/>
</dbReference>
<dbReference type="PANTHER" id="PTHR15503:SF36">
    <property type="entry name" value="RETROTRANSPOSON GAG-LIKE PROTEIN 5"/>
    <property type="match status" value="1"/>
</dbReference>
<dbReference type="EC" id="3.1.26.4" evidence="2"/>
<keyword evidence="3" id="KW-0479">Metal-binding</keyword>
<name>A0A3B3I3Y3_ORYLA</name>
<dbReference type="SUPFAM" id="SSF57756">
    <property type="entry name" value="Retrovirus zinc finger-like domains"/>
    <property type="match status" value="1"/>
</dbReference>
<evidence type="ECO:0000313" key="6">
    <source>
        <dbReference type="Ensembl" id="ENSORLP00000038523.1"/>
    </source>
</evidence>
<keyword evidence="3" id="KW-0863">Zinc-finger</keyword>
<comment type="similarity">
    <text evidence="1">Belongs to the beta type-B retroviral polymerase family. HERV class-II K(HML-2) pol subfamily.</text>
</comment>
<feature type="compositionally biased region" description="Basic and acidic residues" evidence="4">
    <location>
        <begin position="235"/>
        <end position="252"/>
    </location>
</feature>
<dbReference type="InterPro" id="IPR005162">
    <property type="entry name" value="Retrotrans_gag_dom"/>
</dbReference>
<reference evidence="6" key="2">
    <citation type="submission" date="2025-08" db="UniProtKB">
        <authorList>
            <consortium name="Ensembl"/>
        </authorList>
    </citation>
    <scope>IDENTIFICATION</scope>
    <source>
        <strain evidence="6">Hd-rR</strain>
    </source>
</reference>
<dbReference type="GO" id="GO:0004523">
    <property type="term" value="F:RNA-DNA hybrid ribonuclease activity"/>
    <property type="evidence" value="ECO:0007669"/>
    <property type="project" value="UniProtKB-EC"/>
</dbReference>
<dbReference type="AlphaFoldDB" id="A0A3B3I3Y3"/>
<dbReference type="Proteomes" id="UP000001038">
    <property type="component" value="Chromosome 4"/>
</dbReference>
<keyword evidence="7" id="KW-1185">Reference proteome</keyword>
<dbReference type="InParanoid" id="A0A3B3I3Y3"/>
<dbReference type="InterPro" id="IPR001878">
    <property type="entry name" value="Znf_CCHC"/>
</dbReference>
<dbReference type="InterPro" id="IPR032567">
    <property type="entry name" value="RTL1-rel"/>
</dbReference>
<evidence type="ECO:0000256" key="4">
    <source>
        <dbReference type="SAM" id="MobiDB-lite"/>
    </source>
</evidence>